<gene>
    <name evidence="2" type="ORF">POM88_037325</name>
</gene>
<evidence type="ECO:0000313" key="2">
    <source>
        <dbReference type="EMBL" id="KAK1371233.1"/>
    </source>
</evidence>
<accession>A0AAD8HRV3</accession>
<organism evidence="2 3">
    <name type="scientific">Heracleum sosnowskyi</name>
    <dbReference type="NCBI Taxonomy" id="360622"/>
    <lineage>
        <taxon>Eukaryota</taxon>
        <taxon>Viridiplantae</taxon>
        <taxon>Streptophyta</taxon>
        <taxon>Embryophyta</taxon>
        <taxon>Tracheophyta</taxon>
        <taxon>Spermatophyta</taxon>
        <taxon>Magnoliopsida</taxon>
        <taxon>eudicotyledons</taxon>
        <taxon>Gunneridae</taxon>
        <taxon>Pentapetalae</taxon>
        <taxon>asterids</taxon>
        <taxon>campanulids</taxon>
        <taxon>Apiales</taxon>
        <taxon>Apiaceae</taxon>
        <taxon>Apioideae</taxon>
        <taxon>apioid superclade</taxon>
        <taxon>Tordylieae</taxon>
        <taxon>Tordyliinae</taxon>
        <taxon>Heracleum</taxon>
    </lineage>
</organism>
<reference evidence="2" key="1">
    <citation type="submission" date="2023-02" db="EMBL/GenBank/DDBJ databases">
        <title>Genome of toxic invasive species Heracleum sosnowskyi carries increased number of genes despite the absence of recent whole-genome duplications.</title>
        <authorList>
            <person name="Schelkunov M."/>
            <person name="Shtratnikova V."/>
            <person name="Makarenko M."/>
            <person name="Klepikova A."/>
            <person name="Omelchenko D."/>
            <person name="Novikova G."/>
            <person name="Obukhova E."/>
            <person name="Bogdanov V."/>
            <person name="Penin A."/>
            <person name="Logacheva M."/>
        </authorList>
    </citation>
    <scope>NUCLEOTIDE SEQUENCE</scope>
    <source>
        <strain evidence="2">Hsosn_3</strain>
        <tissue evidence="2">Leaf</tissue>
    </source>
</reference>
<sequence>MFDYQLDYKPNTLWNPLIQKFKALPHSPLSSFTNTRWTALSFGFVPQVDDYVVVHIVKPPLLWAPHPHSVMVGVYSLNSNSWRITSQDNVFVTGVGKHHHIFVDGVAYWLGTVIS</sequence>
<name>A0AAD8HRV3_9APIA</name>
<keyword evidence="3" id="KW-1185">Reference proteome</keyword>
<dbReference type="EMBL" id="JAUIZM010000008">
    <property type="protein sequence ID" value="KAK1371233.1"/>
    <property type="molecule type" value="Genomic_DNA"/>
</dbReference>
<feature type="domain" description="F-box associated beta-propeller type 1" evidence="1">
    <location>
        <begin position="11"/>
        <end position="111"/>
    </location>
</feature>
<proteinExistence type="predicted"/>
<evidence type="ECO:0000313" key="3">
    <source>
        <dbReference type="Proteomes" id="UP001237642"/>
    </source>
</evidence>
<evidence type="ECO:0000259" key="1">
    <source>
        <dbReference type="Pfam" id="PF07734"/>
    </source>
</evidence>
<dbReference type="InterPro" id="IPR017451">
    <property type="entry name" value="F-box-assoc_interact_dom"/>
</dbReference>
<reference evidence="2" key="2">
    <citation type="submission" date="2023-05" db="EMBL/GenBank/DDBJ databases">
        <authorList>
            <person name="Schelkunov M.I."/>
        </authorList>
    </citation>
    <scope>NUCLEOTIDE SEQUENCE</scope>
    <source>
        <strain evidence="2">Hsosn_3</strain>
        <tissue evidence="2">Leaf</tissue>
    </source>
</reference>
<protein>
    <recommendedName>
        <fullName evidence="1">F-box associated beta-propeller type 1 domain-containing protein</fullName>
    </recommendedName>
</protein>
<dbReference type="InterPro" id="IPR006527">
    <property type="entry name" value="F-box-assoc_dom_typ1"/>
</dbReference>
<dbReference type="Proteomes" id="UP001237642">
    <property type="component" value="Unassembled WGS sequence"/>
</dbReference>
<comment type="caution">
    <text evidence="2">The sequence shown here is derived from an EMBL/GenBank/DDBJ whole genome shotgun (WGS) entry which is preliminary data.</text>
</comment>
<dbReference type="Pfam" id="PF07734">
    <property type="entry name" value="FBA_1"/>
    <property type="match status" value="1"/>
</dbReference>
<dbReference type="AlphaFoldDB" id="A0AAD8HRV3"/>
<dbReference type="NCBIfam" id="TIGR01640">
    <property type="entry name" value="F_box_assoc_1"/>
    <property type="match status" value="1"/>
</dbReference>